<sequence>MCIEAAEDNPGNKHSMSISELIRNDDLGTSIIVDPLLKVKTHKMALAYSNTSSEIEENCRLIIEDFIKTANVVDTLKRLFSLAINLNEIEKFSFNEITSLRDHLHRYLNLFNPKYGICIQRCDRYPMDKRNKSNGAKLIALRSFEKGETLKGIAGVLGDMTAEQEANFLVSEMNDFSVITSTKRGNSSLYLGPASYVNHDCNANIKFVCTSKSPDLVTMRNILPFEEFTLNYGPDFFGQNNKDCRCRTCETEKRGSYTQAKTTTNAFNASQSVRNISFPIYGSNDTLSLISTQNGDIGSENLNNVPNILTNKRSSSLSDDDDNKSGTKKYDLREKKKRSHSPPMKQDFVKEYLLQQYFPDSPATCLRKRKVDLNNILLNF</sequence>
<reference evidence="2" key="1">
    <citation type="submission" date="2016-11" db="UniProtKB">
        <authorList>
            <consortium name="WormBaseParasite"/>
        </authorList>
    </citation>
    <scope>IDENTIFICATION</scope>
    <source>
        <strain evidence="2">KR3021</strain>
    </source>
</reference>
<proteinExistence type="predicted"/>
<dbReference type="WBParaSite" id="RSKR_0000771100.1">
    <property type="protein sequence ID" value="RSKR_0000771100.1"/>
    <property type="gene ID" value="RSKR_0000771100"/>
</dbReference>
<protein>
    <submittedName>
        <fullName evidence="2">[histone H4]-N-methyl-L-lysine(20) N-methyltransferase</fullName>
    </submittedName>
</protein>
<evidence type="ECO:0000313" key="2">
    <source>
        <dbReference type="WBParaSite" id="RSKR_0000771100.1"/>
    </source>
</evidence>
<organism evidence="1 2">
    <name type="scientific">Rhabditophanes sp. KR3021</name>
    <dbReference type="NCBI Taxonomy" id="114890"/>
    <lineage>
        <taxon>Eukaryota</taxon>
        <taxon>Metazoa</taxon>
        <taxon>Ecdysozoa</taxon>
        <taxon>Nematoda</taxon>
        <taxon>Chromadorea</taxon>
        <taxon>Rhabditida</taxon>
        <taxon>Tylenchina</taxon>
        <taxon>Panagrolaimomorpha</taxon>
        <taxon>Strongyloidoidea</taxon>
        <taxon>Alloionematidae</taxon>
        <taxon>Rhabditophanes</taxon>
    </lineage>
</organism>
<evidence type="ECO:0000313" key="1">
    <source>
        <dbReference type="Proteomes" id="UP000095286"/>
    </source>
</evidence>
<dbReference type="Proteomes" id="UP000095286">
    <property type="component" value="Unplaced"/>
</dbReference>
<name>A0AC35U5D3_9BILA</name>
<accession>A0AC35U5D3</accession>